<reference evidence="1" key="1">
    <citation type="submission" date="2020-10" db="EMBL/GenBank/DDBJ databases">
        <authorList>
            <person name="Hahn C.J."/>
            <person name="Laso-Perez R."/>
            <person name="Vulcano F."/>
            <person name="Vaziourakis K.-M."/>
            <person name="Stokke R."/>
            <person name="Steen I.H."/>
            <person name="Teske A."/>
            <person name="Boetius A."/>
            <person name="Liebeke M."/>
            <person name="Amann R."/>
            <person name="Knittel K."/>
        </authorList>
    </citation>
    <scope>NUCLEOTIDE SEQUENCE</scope>
    <source>
        <strain evidence="1">Gfbio:e3339647-f889-4370-9287-4fb5cb688e4c:AG392D22_GoMArc1</strain>
    </source>
</reference>
<proteinExistence type="predicted"/>
<organism evidence="1 3">
    <name type="scientific">Candidatus Argoarchaeum ethanivorans</name>
    <dbReference type="NCBI Taxonomy" id="2608793"/>
    <lineage>
        <taxon>Archaea</taxon>
        <taxon>Methanobacteriati</taxon>
        <taxon>Methanobacteriota</taxon>
        <taxon>Stenosarchaea group</taxon>
        <taxon>Methanomicrobia</taxon>
        <taxon>Methanosarcinales</taxon>
        <taxon>Methanosarcinales incertae sedis</taxon>
        <taxon>GOM Arc I cluster</taxon>
        <taxon>Candidatus Argoarchaeum</taxon>
    </lineage>
</organism>
<protein>
    <submittedName>
        <fullName evidence="1">Uncharacterized protein</fullName>
    </submittedName>
</protein>
<sequence>MTLIGDDIDYKELNRLVAPAKRILKGYDFIRLKKADEYDRMEMWNRIEESRKQFEEDFVSELEDDLVQGSSSKFSLASLLLAAAADTNHEESPIEYFDLPIFTRQSKLKTDSISLVSCTNTRSSSNFLLSLSFFHSNP</sequence>
<comment type="caution">
    <text evidence="1">The sequence shown here is derived from an EMBL/GenBank/DDBJ whole genome shotgun (WGS) entry which is preliminary data.</text>
</comment>
<dbReference type="EMBL" id="CAJHIS010000011">
    <property type="protein sequence ID" value="CAD6493299.1"/>
    <property type="molecule type" value="Genomic_DNA"/>
</dbReference>
<evidence type="ECO:0000313" key="3">
    <source>
        <dbReference type="Proteomes" id="UP000634805"/>
    </source>
</evidence>
<name>A0A811TCX3_9EURY</name>
<evidence type="ECO:0000313" key="1">
    <source>
        <dbReference type="EMBL" id="CAD6493299.1"/>
    </source>
</evidence>
<dbReference type="Proteomes" id="UP000634805">
    <property type="component" value="Unassembled WGS sequence"/>
</dbReference>
<dbReference type="AlphaFoldDB" id="A0A811TCX3"/>
<evidence type="ECO:0000313" key="2">
    <source>
        <dbReference type="EMBL" id="CAD6493379.1"/>
    </source>
</evidence>
<gene>
    <name evidence="1" type="ORF">EMLJLAPB_00489</name>
    <name evidence="2" type="ORF">EMLJLAPB_00515</name>
</gene>
<accession>A0A811TCX3</accession>
<dbReference type="EMBL" id="CAJHIS010000011">
    <property type="protein sequence ID" value="CAD6493379.1"/>
    <property type="molecule type" value="Genomic_DNA"/>
</dbReference>